<accession>A0ABP6EMF4</accession>
<dbReference type="Pfam" id="PF13449">
    <property type="entry name" value="Phytase-like"/>
    <property type="match status" value="1"/>
</dbReference>
<evidence type="ECO:0000256" key="1">
    <source>
        <dbReference type="SAM" id="SignalP"/>
    </source>
</evidence>
<dbReference type="PANTHER" id="PTHR37957">
    <property type="entry name" value="BLR7070 PROTEIN"/>
    <property type="match status" value="1"/>
</dbReference>
<dbReference type="InterPro" id="IPR027372">
    <property type="entry name" value="Phytase-like_dom"/>
</dbReference>
<dbReference type="PANTHER" id="PTHR37957:SF1">
    <property type="entry name" value="PHYTASE-LIKE DOMAIN-CONTAINING PROTEIN"/>
    <property type="match status" value="1"/>
</dbReference>
<feature type="chain" id="PRO_5046655543" evidence="1">
    <location>
        <begin position="35"/>
        <end position="396"/>
    </location>
</feature>
<proteinExistence type="predicted"/>
<keyword evidence="4" id="KW-1185">Reference proteome</keyword>
<keyword evidence="1" id="KW-0732">Signal</keyword>
<evidence type="ECO:0000259" key="2">
    <source>
        <dbReference type="Pfam" id="PF13449"/>
    </source>
</evidence>
<reference evidence="4" key="1">
    <citation type="journal article" date="2019" name="Int. J. Syst. Evol. Microbiol.">
        <title>The Global Catalogue of Microorganisms (GCM) 10K type strain sequencing project: providing services to taxonomists for standard genome sequencing and annotation.</title>
        <authorList>
            <consortium name="The Broad Institute Genomics Platform"/>
            <consortium name="The Broad Institute Genome Sequencing Center for Infectious Disease"/>
            <person name="Wu L."/>
            <person name="Ma J."/>
        </authorList>
    </citation>
    <scope>NUCLEOTIDE SEQUENCE [LARGE SCALE GENOMIC DNA]</scope>
    <source>
        <strain evidence="4">JCM 16374</strain>
    </source>
</reference>
<comment type="caution">
    <text evidence="3">The sequence shown here is derived from an EMBL/GenBank/DDBJ whole genome shotgun (WGS) entry which is preliminary data.</text>
</comment>
<feature type="signal peptide" evidence="1">
    <location>
        <begin position="1"/>
        <end position="34"/>
    </location>
</feature>
<protein>
    <submittedName>
        <fullName evidence="3">Esterase-like activity of phytase family protein</fullName>
    </submittedName>
</protein>
<dbReference type="RefSeq" id="WP_344579049.1">
    <property type="nucleotide sequence ID" value="NZ_BAAARK010000015.1"/>
</dbReference>
<organism evidence="3 4">
    <name type="scientific">Streptomyces lunalinharesii</name>
    <dbReference type="NCBI Taxonomy" id="333384"/>
    <lineage>
        <taxon>Bacteria</taxon>
        <taxon>Bacillati</taxon>
        <taxon>Actinomycetota</taxon>
        <taxon>Actinomycetes</taxon>
        <taxon>Kitasatosporales</taxon>
        <taxon>Streptomycetaceae</taxon>
        <taxon>Streptomyces</taxon>
    </lineage>
</organism>
<dbReference type="Proteomes" id="UP001500994">
    <property type="component" value="Unassembled WGS sequence"/>
</dbReference>
<evidence type="ECO:0000313" key="3">
    <source>
        <dbReference type="EMBL" id="GAA2670776.1"/>
    </source>
</evidence>
<feature type="domain" description="Phytase-like" evidence="2">
    <location>
        <begin position="66"/>
        <end position="379"/>
    </location>
</feature>
<name>A0ABP6EMF4_9ACTN</name>
<gene>
    <name evidence="3" type="ORF">GCM10009864_46130</name>
</gene>
<sequence length="396" mass="41647">MTALPRSTGPGRRRTGPAAAALLAALIPAAPASAAPTPAAADAPHPWSLRLLDTLSVPAGTDALGTPFGGLSGIDFDPRTGRYAALSDDRAERAPARFYTLDLPLDGYRFAHRQPDVTAVTTLTDQAGRPYPRRSVDPESIRWTTGGTRVVWTSEGAGAQGQPATVTETDAASGRALRELPLPPAYRPVLDAAGRQVAGVRDNEALEGLTTTAGGSRTVTLTESALVQDGPAPTPETGSPARLLVQDHTTGRPLAAHVYEVGRVTDTPTAPVPGTPDTYAAARGASEVLALDATDFLVVERTYASGLGYPIRIYWTTTRGATDVRDRGALTGHEHPMPKRLVFDSRTTGVNTDNVEGLTWGPRLPDGTRALILVADDNFGLFGSATKFHLLGRWPG</sequence>
<evidence type="ECO:0000313" key="4">
    <source>
        <dbReference type="Proteomes" id="UP001500994"/>
    </source>
</evidence>
<dbReference type="EMBL" id="BAAARK010000015">
    <property type="protein sequence ID" value="GAA2670776.1"/>
    <property type="molecule type" value="Genomic_DNA"/>
</dbReference>